<dbReference type="Proteomes" id="UP000199140">
    <property type="component" value="Unassembled WGS sequence"/>
</dbReference>
<organism evidence="7 9">
    <name type="scientific">Methylobacterium phyllosphaerae</name>
    <dbReference type="NCBI Taxonomy" id="418223"/>
    <lineage>
        <taxon>Bacteria</taxon>
        <taxon>Pseudomonadati</taxon>
        <taxon>Pseudomonadota</taxon>
        <taxon>Alphaproteobacteria</taxon>
        <taxon>Hyphomicrobiales</taxon>
        <taxon>Methylobacteriaceae</taxon>
        <taxon>Methylobacterium</taxon>
    </lineage>
</organism>
<dbReference type="SUPFAM" id="SSF46689">
    <property type="entry name" value="Homeodomain-like"/>
    <property type="match status" value="1"/>
</dbReference>
<evidence type="ECO:0000313" key="6">
    <source>
        <dbReference type="EMBL" id="APT33683.1"/>
    </source>
</evidence>
<evidence type="ECO:0000256" key="4">
    <source>
        <dbReference type="PROSITE-ProRule" id="PRU00335"/>
    </source>
</evidence>
<dbReference type="InterPro" id="IPR036271">
    <property type="entry name" value="Tet_transcr_reg_TetR-rel_C_sf"/>
</dbReference>
<dbReference type="RefSeq" id="WP_075381236.1">
    <property type="nucleotide sequence ID" value="NZ_CP015367.1"/>
</dbReference>
<dbReference type="KEGG" id="mphy:MCBMB27_04392"/>
<evidence type="ECO:0000259" key="5">
    <source>
        <dbReference type="PROSITE" id="PS50977"/>
    </source>
</evidence>
<keyword evidence="3" id="KW-0804">Transcription</keyword>
<dbReference type="PRINTS" id="PR00455">
    <property type="entry name" value="HTHTETR"/>
</dbReference>
<dbReference type="InterPro" id="IPR001647">
    <property type="entry name" value="HTH_TetR"/>
</dbReference>
<dbReference type="SUPFAM" id="SSF48498">
    <property type="entry name" value="Tetracyclin repressor-like, C-terminal domain"/>
    <property type="match status" value="1"/>
</dbReference>
<keyword evidence="2 4" id="KW-0238">DNA-binding</keyword>
<dbReference type="PANTHER" id="PTHR47506:SF1">
    <property type="entry name" value="HTH-TYPE TRANSCRIPTIONAL REGULATOR YJDC"/>
    <property type="match status" value="1"/>
</dbReference>
<dbReference type="Gene3D" id="1.10.357.10">
    <property type="entry name" value="Tetracycline Repressor, domain 2"/>
    <property type="match status" value="1"/>
</dbReference>
<evidence type="ECO:0000313" key="8">
    <source>
        <dbReference type="Proteomes" id="UP000185487"/>
    </source>
</evidence>
<dbReference type="InterPro" id="IPR009057">
    <property type="entry name" value="Homeodomain-like_sf"/>
</dbReference>
<accession>A0AAE8HQN7</accession>
<sequence length="187" mass="21163">MSGDTMRDRIMEAARLTVQDLGYSGLSFRDLAKTVGIKSASIHYYFPTKGALVEAIVRRYIDRYERYLDEVLNDATDRTTVMRRYTDVFRDTLLNGNRMCLAGMLAAERNDLPAEVRTEVVRWGEMNERWIARVLAPGEGDAPEEIRRRAKAIFAAVSGAQMIAHGRDEVAHYTDVIAAYRESGLIP</sequence>
<keyword evidence="8" id="KW-1185">Reference proteome</keyword>
<dbReference type="EMBL" id="FOPK01000007">
    <property type="protein sequence ID" value="SFG73403.1"/>
    <property type="molecule type" value="Genomic_DNA"/>
</dbReference>
<dbReference type="GO" id="GO:0003677">
    <property type="term" value="F:DNA binding"/>
    <property type="evidence" value="ECO:0007669"/>
    <property type="project" value="UniProtKB-UniRule"/>
</dbReference>
<reference evidence="7 9" key="2">
    <citation type="submission" date="2016-10" db="EMBL/GenBank/DDBJ databases">
        <authorList>
            <person name="Varghese N."/>
            <person name="Submissions S."/>
        </authorList>
    </citation>
    <scope>NUCLEOTIDE SEQUENCE [LARGE SCALE GENOMIC DNA]</scope>
    <source>
        <strain evidence="7 9">CBMB27</strain>
    </source>
</reference>
<dbReference type="AlphaFoldDB" id="A0AAE8HQN7"/>
<reference evidence="6 8" key="1">
    <citation type="submission" date="2016-04" db="EMBL/GenBank/DDBJ databases">
        <title>Complete genome sequencing and analysis of CBMB27, Methylobacterium phyllosphaerae isolated from leaf tissues of rice (Oryza sativa L.).</title>
        <authorList>
            <person name="Lee Y."/>
            <person name="Hwangbo K."/>
            <person name="Chung H."/>
            <person name="Yoo J."/>
            <person name="Kim K.Y."/>
            <person name="Sa T.M."/>
            <person name="Um Y."/>
            <person name="Madhaiyan M."/>
        </authorList>
    </citation>
    <scope>NUCLEOTIDE SEQUENCE [LARGE SCALE GENOMIC DNA]</scope>
    <source>
        <strain evidence="6 8">CBMB27</strain>
    </source>
</reference>
<feature type="DNA-binding region" description="H-T-H motif" evidence="4">
    <location>
        <begin position="27"/>
        <end position="46"/>
    </location>
</feature>
<feature type="domain" description="HTH tetR-type" evidence="5">
    <location>
        <begin position="4"/>
        <end position="64"/>
    </location>
</feature>
<evidence type="ECO:0000313" key="7">
    <source>
        <dbReference type="EMBL" id="SFG73403.1"/>
    </source>
</evidence>
<proteinExistence type="predicted"/>
<dbReference type="PROSITE" id="PS50977">
    <property type="entry name" value="HTH_TETR_2"/>
    <property type="match status" value="1"/>
</dbReference>
<name>A0AAE8HQN7_9HYPH</name>
<dbReference type="EMBL" id="CP015367">
    <property type="protein sequence ID" value="APT33683.1"/>
    <property type="molecule type" value="Genomic_DNA"/>
</dbReference>
<protein>
    <submittedName>
        <fullName evidence="6">HTH-type transcriptional regulator YttP</fullName>
    </submittedName>
    <submittedName>
        <fullName evidence="7">Transcriptional regulator, TetR family</fullName>
    </submittedName>
</protein>
<evidence type="ECO:0000256" key="2">
    <source>
        <dbReference type="ARBA" id="ARBA00023125"/>
    </source>
</evidence>
<evidence type="ECO:0000256" key="1">
    <source>
        <dbReference type="ARBA" id="ARBA00023015"/>
    </source>
</evidence>
<keyword evidence="1" id="KW-0805">Transcription regulation</keyword>
<evidence type="ECO:0000256" key="3">
    <source>
        <dbReference type="ARBA" id="ARBA00023163"/>
    </source>
</evidence>
<evidence type="ECO:0000313" key="9">
    <source>
        <dbReference type="Proteomes" id="UP000199140"/>
    </source>
</evidence>
<dbReference type="Proteomes" id="UP000185487">
    <property type="component" value="Chromosome"/>
</dbReference>
<dbReference type="Pfam" id="PF00440">
    <property type="entry name" value="TetR_N"/>
    <property type="match status" value="1"/>
</dbReference>
<gene>
    <name evidence="6" type="ORF">MCBMB27_04392</name>
    <name evidence="7" type="ORF">SAMN05192567_107112</name>
</gene>
<dbReference type="PANTHER" id="PTHR47506">
    <property type="entry name" value="TRANSCRIPTIONAL REGULATORY PROTEIN"/>
    <property type="match status" value="1"/>
</dbReference>